<dbReference type="Proteomes" id="UP001063166">
    <property type="component" value="Unassembled WGS sequence"/>
</dbReference>
<keyword evidence="1" id="KW-0479">Metal-binding</keyword>
<dbReference type="OrthoDB" id="8062037at2759"/>
<dbReference type="InterPro" id="IPR001841">
    <property type="entry name" value="Znf_RING"/>
</dbReference>
<evidence type="ECO:0000256" key="3">
    <source>
        <dbReference type="ARBA" id="ARBA00022833"/>
    </source>
</evidence>
<name>A0A9P3PGN2_LYOSH</name>
<evidence type="ECO:0000256" key="5">
    <source>
        <dbReference type="SAM" id="Coils"/>
    </source>
</evidence>
<keyword evidence="2 4" id="KW-0863">Zinc-finger</keyword>
<reference evidence="7" key="1">
    <citation type="submission" date="2022-07" db="EMBL/GenBank/DDBJ databases">
        <title>The genome of Lyophyllum shimeji provides insight into the initial evolution of ectomycorrhizal fungal genome.</title>
        <authorList>
            <person name="Kobayashi Y."/>
            <person name="Shibata T."/>
            <person name="Hirakawa H."/>
            <person name="Shigenobu S."/>
            <person name="Nishiyama T."/>
            <person name="Yamada A."/>
            <person name="Hasebe M."/>
            <person name="Kawaguchi M."/>
        </authorList>
    </citation>
    <scope>NUCLEOTIDE SEQUENCE</scope>
    <source>
        <strain evidence="7">AT787</strain>
    </source>
</reference>
<dbReference type="Pfam" id="PF14634">
    <property type="entry name" value="zf-RING_5"/>
    <property type="match status" value="1"/>
</dbReference>
<dbReference type="EMBL" id="BRPK01000002">
    <property type="protein sequence ID" value="GLB35593.1"/>
    <property type="molecule type" value="Genomic_DNA"/>
</dbReference>
<dbReference type="Gene3D" id="3.30.40.10">
    <property type="entry name" value="Zinc/RING finger domain, C3HC4 (zinc finger)"/>
    <property type="match status" value="1"/>
</dbReference>
<gene>
    <name evidence="7" type="ORF">LshimejAT787_0211580</name>
</gene>
<dbReference type="AlphaFoldDB" id="A0A9P3PGN2"/>
<feature type="domain" description="RING-type" evidence="6">
    <location>
        <begin position="8"/>
        <end position="51"/>
    </location>
</feature>
<keyword evidence="8" id="KW-1185">Reference proteome</keyword>
<evidence type="ECO:0000259" key="6">
    <source>
        <dbReference type="PROSITE" id="PS50089"/>
    </source>
</evidence>
<proteinExistence type="predicted"/>
<keyword evidence="5" id="KW-0175">Coiled coil</keyword>
<protein>
    <recommendedName>
        <fullName evidence="6">RING-type domain-containing protein</fullName>
    </recommendedName>
</protein>
<dbReference type="GO" id="GO:0008270">
    <property type="term" value="F:zinc ion binding"/>
    <property type="evidence" value="ECO:0007669"/>
    <property type="project" value="UniProtKB-KW"/>
</dbReference>
<evidence type="ECO:0000313" key="7">
    <source>
        <dbReference type="EMBL" id="GLB35593.1"/>
    </source>
</evidence>
<dbReference type="PROSITE" id="PS00518">
    <property type="entry name" value="ZF_RING_1"/>
    <property type="match status" value="1"/>
</dbReference>
<evidence type="ECO:0000313" key="8">
    <source>
        <dbReference type="Proteomes" id="UP001063166"/>
    </source>
</evidence>
<evidence type="ECO:0000256" key="2">
    <source>
        <dbReference type="ARBA" id="ARBA00022771"/>
    </source>
</evidence>
<dbReference type="InterPro" id="IPR017907">
    <property type="entry name" value="Znf_RING_CS"/>
</dbReference>
<feature type="coiled-coil region" evidence="5">
    <location>
        <begin position="163"/>
        <end position="211"/>
    </location>
</feature>
<accession>A0A9P3PGN2</accession>
<evidence type="ECO:0000256" key="4">
    <source>
        <dbReference type="PROSITE-ProRule" id="PRU00175"/>
    </source>
</evidence>
<evidence type="ECO:0000256" key="1">
    <source>
        <dbReference type="ARBA" id="ARBA00022723"/>
    </source>
</evidence>
<dbReference type="SUPFAM" id="SSF57850">
    <property type="entry name" value="RING/U-box"/>
    <property type="match status" value="1"/>
</dbReference>
<dbReference type="SMART" id="SM00184">
    <property type="entry name" value="RING"/>
    <property type="match status" value="1"/>
</dbReference>
<dbReference type="InterPro" id="IPR013083">
    <property type="entry name" value="Znf_RING/FYVE/PHD"/>
</dbReference>
<comment type="caution">
    <text evidence="7">The sequence shown here is derived from an EMBL/GenBank/DDBJ whole genome shotgun (WGS) entry which is preliminary data.</text>
</comment>
<organism evidence="7 8">
    <name type="scientific">Lyophyllum shimeji</name>
    <name type="common">Hon-shimeji</name>
    <name type="synonym">Tricholoma shimeji</name>
    <dbReference type="NCBI Taxonomy" id="47721"/>
    <lineage>
        <taxon>Eukaryota</taxon>
        <taxon>Fungi</taxon>
        <taxon>Dikarya</taxon>
        <taxon>Basidiomycota</taxon>
        <taxon>Agaricomycotina</taxon>
        <taxon>Agaricomycetes</taxon>
        <taxon>Agaricomycetidae</taxon>
        <taxon>Agaricales</taxon>
        <taxon>Tricholomatineae</taxon>
        <taxon>Lyophyllaceae</taxon>
        <taxon>Lyophyllum</taxon>
    </lineage>
</organism>
<sequence length="258" mass="29353">MPDPRIQCNICHESFTIDRFRFLVACGHGYCQECLRQIPRRHGTIVCPACRSEDRWEPRQIYVTFEEPMVPTLSVAEGVEKLVAYSPAASIGHALWMVKQEAYAVGSSYLLDAAQRVERHLAFASAALERNRLEVLEACKAMKSRLDEAESMRSEVVGLRTRLRDTNAKLETADTLLEDATARAEIERNKRFRLDMEVKKLEEALNKQAEKASPMRILRILWVSLFAHGCDIYISRECGAKFWELAIPLTPIRGVTLA</sequence>
<dbReference type="PROSITE" id="PS50089">
    <property type="entry name" value="ZF_RING_2"/>
    <property type="match status" value="1"/>
</dbReference>
<keyword evidence="3" id="KW-0862">Zinc</keyword>